<feature type="DNA-binding region" description="H-T-H motif" evidence="4">
    <location>
        <begin position="39"/>
        <end position="58"/>
    </location>
</feature>
<protein>
    <recommendedName>
        <fullName evidence="5">HTH tetR-type domain-containing protein</fullName>
    </recommendedName>
</protein>
<dbReference type="PANTHER" id="PTHR30055">
    <property type="entry name" value="HTH-TYPE TRANSCRIPTIONAL REGULATOR RUTR"/>
    <property type="match status" value="1"/>
</dbReference>
<dbReference type="Gene3D" id="1.10.10.60">
    <property type="entry name" value="Homeodomain-like"/>
    <property type="match status" value="1"/>
</dbReference>
<dbReference type="SUPFAM" id="SSF48498">
    <property type="entry name" value="Tetracyclin repressor-like, C-terminal domain"/>
    <property type="match status" value="1"/>
</dbReference>
<dbReference type="Gene3D" id="1.10.357.10">
    <property type="entry name" value="Tetracycline Repressor, domain 2"/>
    <property type="match status" value="1"/>
</dbReference>
<dbReference type="Proteomes" id="UP001055101">
    <property type="component" value="Unassembled WGS sequence"/>
</dbReference>
<keyword evidence="2 4" id="KW-0238">DNA-binding</keyword>
<reference evidence="6" key="2">
    <citation type="submission" date="2021-08" db="EMBL/GenBank/DDBJ databases">
        <authorList>
            <person name="Tani A."/>
            <person name="Ola A."/>
            <person name="Ogura Y."/>
            <person name="Katsura K."/>
            <person name="Hayashi T."/>
        </authorList>
    </citation>
    <scope>NUCLEOTIDE SEQUENCE</scope>
    <source>
        <strain evidence="6">DSM 23674</strain>
    </source>
</reference>
<gene>
    <name evidence="6" type="ORF">EKPJFOCH_4243</name>
</gene>
<organism evidence="6 7">
    <name type="scientific">Methylobacterium thuringiense</name>
    <dbReference type="NCBI Taxonomy" id="1003091"/>
    <lineage>
        <taxon>Bacteria</taxon>
        <taxon>Pseudomonadati</taxon>
        <taxon>Pseudomonadota</taxon>
        <taxon>Alphaproteobacteria</taxon>
        <taxon>Hyphomicrobiales</taxon>
        <taxon>Methylobacteriaceae</taxon>
        <taxon>Methylobacterium</taxon>
    </lineage>
</organism>
<evidence type="ECO:0000256" key="1">
    <source>
        <dbReference type="ARBA" id="ARBA00023015"/>
    </source>
</evidence>
<evidence type="ECO:0000256" key="3">
    <source>
        <dbReference type="ARBA" id="ARBA00023163"/>
    </source>
</evidence>
<dbReference type="InterPro" id="IPR050109">
    <property type="entry name" value="HTH-type_TetR-like_transc_reg"/>
</dbReference>
<dbReference type="InterPro" id="IPR001647">
    <property type="entry name" value="HTH_TetR"/>
</dbReference>
<accession>A0ABQ4TVU5</accession>
<sequence>MTDASPPRRREGGRNARVREAVRDAAKAELLQNGILGLSHRAVADRAGVDPSTVYRRWPTRADLLADILVSVSDDAVAIPDTGTLESDLTAYLEQVATALSNPVHERLVRWAMAAGDGSDETADAAIAAFWTHRFQQAMAVIDRASERGEAGLGLDGLRLIERLVAPVWFRLLVLRKPVDKAFVKDCVAEALSTHPVT</sequence>
<dbReference type="PROSITE" id="PS50977">
    <property type="entry name" value="HTH_TETR_2"/>
    <property type="match status" value="1"/>
</dbReference>
<feature type="domain" description="HTH tetR-type" evidence="5">
    <location>
        <begin position="16"/>
        <end position="76"/>
    </location>
</feature>
<dbReference type="EMBL" id="BPRA01000028">
    <property type="protein sequence ID" value="GJE57725.1"/>
    <property type="molecule type" value="Genomic_DNA"/>
</dbReference>
<dbReference type="InterPro" id="IPR011075">
    <property type="entry name" value="TetR_C"/>
</dbReference>
<evidence type="ECO:0000313" key="6">
    <source>
        <dbReference type="EMBL" id="GJE57725.1"/>
    </source>
</evidence>
<name>A0ABQ4TVU5_9HYPH</name>
<comment type="caution">
    <text evidence="6">The sequence shown here is derived from an EMBL/GenBank/DDBJ whole genome shotgun (WGS) entry which is preliminary data.</text>
</comment>
<dbReference type="Pfam" id="PF00440">
    <property type="entry name" value="TetR_N"/>
    <property type="match status" value="1"/>
</dbReference>
<dbReference type="PANTHER" id="PTHR30055:SF148">
    <property type="entry name" value="TETR-FAMILY TRANSCRIPTIONAL REGULATOR"/>
    <property type="match status" value="1"/>
</dbReference>
<dbReference type="SUPFAM" id="SSF46689">
    <property type="entry name" value="Homeodomain-like"/>
    <property type="match status" value="1"/>
</dbReference>
<evidence type="ECO:0000313" key="7">
    <source>
        <dbReference type="Proteomes" id="UP001055101"/>
    </source>
</evidence>
<keyword evidence="7" id="KW-1185">Reference proteome</keyword>
<evidence type="ECO:0000256" key="2">
    <source>
        <dbReference type="ARBA" id="ARBA00023125"/>
    </source>
</evidence>
<evidence type="ECO:0000256" key="4">
    <source>
        <dbReference type="PROSITE-ProRule" id="PRU00335"/>
    </source>
</evidence>
<reference evidence="6" key="1">
    <citation type="journal article" date="2021" name="Front. Microbiol.">
        <title>Comprehensive Comparative Genomics and Phenotyping of Methylobacterium Species.</title>
        <authorList>
            <person name="Alessa O."/>
            <person name="Ogura Y."/>
            <person name="Fujitani Y."/>
            <person name="Takami H."/>
            <person name="Hayashi T."/>
            <person name="Sahin N."/>
            <person name="Tani A."/>
        </authorList>
    </citation>
    <scope>NUCLEOTIDE SEQUENCE</scope>
    <source>
        <strain evidence="6">DSM 23674</strain>
    </source>
</reference>
<dbReference type="Pfam" id="PF16859">
    <property type="entry name" value="TetR_C_11"/>
    <property type="match status" value="1"/>
</dbReference>
<keyword evidence="1" id="KW-0805">Transcription regulation</keyword>
<proteinExistence type="predicted"/>
<dbReference type="InterPro" id="IPR009057">
    <property type="entry name" value="Homeodomain-like_sf"/>
</dbReference>
<dbReference type="InterPro" id="IPR036271">
    <property type="entry name" value="Tet_transcr_reg_TetR-rel_C_sf"/>
</dbReference>
<evidence type="ECO:0000259" key="5">
    <source>
        <dbReference type="PROSITE" id="PS50977"/>
    </source>
</evidence>
<keyword evidence="3" id="KW-0804">Transcription</keyword>